<keyword evidence="2" id="KW-1185">Reference proteome</keyword>
<dbReference type="RefSeq" id="WP_106748261.1">
    <property type="nucleotide sequence ID" value="NZ_CP027668.1"/>
</dbReference>
<proteinExistence type="predicted"/>
<dbReference type="Gene3D" id="3.30.2370.10">
    <property type="entry name" value="putative pyruvate dehydrogenase"/>
    <property type="match status" value="1"/>
</dbReference>
<dbReference type="InterPro" id="IPR031796">
    <property type="entry name" value="DUF5076"/>
</dbReference>
<accession>A0A2S0N9S4</accession>
<dbReference type="AlphaFoldDB" id="A0A2S0N9S4"/>
<dbReference type="KEGG" id="phr:C6569_07495"/>
<dbReference type="OrthoDB" id="284440at2"/>
<dbReference type="Proteomes" id="UP000237889">
    <property type="component" value="Chromosome"/>
</dbReference>
<dbReference type="Pfam" id="PF16826">
    <property type="entry name" value="DUF5076"/>
    <property type="match status" value="1"/>
</dbReference>
<sequence length="97" mass="10306">MTLPFDALAIPPAALEKGGVEIVRAAIVEGGLHISVRRAFDDAQAWGMVLADIARHVARIHAMETGASEDLTLDRIRNMLDAELDSPTDPGTTTAIS</sequence>
<reference evidence="1 2" key="1">
    <citation type="submission" date="2018-03" db="EMBL/GenBank/DDBJ databases">
        <title>Genome sequencing of Phreatobacter sp.</title>
        <authorList>
            <person name="Kim S.-J."/>
            <person name="Heo J."/>
            <person name="Kwon S.-W."/>
        </authorList>
    </citation>
    <scope>NUCLEOTIDE SEQUENCE [LARGE SCALE GENOMIC DNA]</scope>
    <source>
        <strain evidence="1 2">S-12</strain>
    </source>
</reference>
<protein>
    <submittedName>
        <fullName evidence="1">DUF5076 domain-containing protein</fullName>
    </submittedName>
</protein>
<organism evidence="1 2">
    <name type="scientific">Phreatobacter cathodiphilus</name>
    <dbReference type="NCBI Taxonomy" id="1868589"/>
    <lineage>
        <taxon>Bacteria</taxon>
        <taxon>Pseudomonadati</taxon>
        <taxon>Pseudomonadota</taxon>
        <taxon>Alphaproteobacteria</taxon>
        <taxon>Hyphomicrobiales</taxon>
        <taxon>Phreatobacteraceae</taxon>
        <taxon>Phreatobacter</taxon>
    </lineage>
</organism>
<evidence type="ECO:0000313" key="2">
    <source>
        <dbReference type="Proteomes" id="UP000237889"/>
    </source>
</evidence>
<evidence type="ECO:0000313" key="1">
    <source>
        <dbReference type="EMBL" id="AVO44920.1"/>
    </source>
</evidence>
<name>A0A2S0N9S4_9HYPH</name>
<gene>
    <name evidence="1" type="ORF">C6569_07495</name>
</gene>
<dbReference type="EMBL" id="CP027668">
    <property type="protein sequence ID" value="AVO44920.1"/>
    <property type="molecule type" value="Genomic_DNA"/>
</dbReference>